<dbReference type="EMBL" id="UINC01183153">
    <property type="protein sequence ID" value="SVD93754.1"/>
    <property type="molecule type" value="Genomic_DNA"/>
</dbReference>
<protein>
    <recommendedName>
        <fullName evidence="2">DUF1501 domain-containing protein</fullName>
    </recommendedName>
</protein>
<evidence type="ECO:0000313" key="1">
    <source>
        <dbReference type="EMBL" id="SVD93754.1"/>
    </source>
</evidence>
<evidence type="ECO:0008006" key="2">
    <source>
        <dbReference type="Google" id="ProtNLM"/>
    </source>
</evidence>
<dbReference type="AlphaFoldDB" id="A0A382ZE02"/>
<gene>
    <name evidence="1" type="ORF">METZ01_LOCUS446608</name>
</gene>
<name>A0A382ZE02_9ZZZZ</name>
<organism evidence="1">
    <name type="scientific">marine metagenome</name>
    <dbReference type="NCBI Taxonomy" id="408172"/>
    <lineage>
        <taxon>unclassified sequences</taxon>
        <taxon>metagenomes</taxon>
        <taxon>ecological metagenomes</taxon>
    </lineage>
</organism>
<accession>A0A382ZE02</accession>
<proteinExistence type="predicted"/>
<feature type="non-terminal residue" evidence="1">
    <location>
        <position position="149"/>
    </location>
</feature>
<reference evidence="1" key="1">
    <citation type="submission" date="2018-05" db="EMBL/GenBank/DDBJ databases">
        <authorList>
            <person name="Lanie J.A."/>
            <person name="Ng W.-L."/>
            <person name="Kazmierczak K.M."/>
            <person name="Andrzejewski T.M."/>
            <person name="Davidsen T.M."/>
            <person name="Wayne K.J."/>
            <person name="Tettelin H."/>
            <person name="Glass J.I."/>
            <person name="Rusch D."/>
            <person name="Podicherti R."/>
            <person name="Tsui H.-C.T."/>
            <person name="Winkler M.E."/>
        </authorList>
    </citation>
    <scope>NUCLEOTIDE SEQUENCE</scope>
</reference>
<sequence length="149" mass="16337">MTSTKKDPVVVVLQLTGGNDYANTVIRYADPLYRDNRPGIGIPEGQELRIDDEIGFHPAMGAIKEMYDQNQVAIIHGVGYPNAPRSHFRSMDIWHTCAPDRLGTEGWLGRAALDIDPNKENVVTTVCFGPSIFRALVYPGVPVACVGNL</sequence>